<sequence length="998" mass="107529">MIKFYSSLLLSFVLLLGTQITQAQQNKQDIKNHFQNGYAPGAVHFGYLIDACYNYSVGQGLIYDSGNNLIKAEVPLSLLEQNLRDTAQNIRIKIDALQSGTNTTLNKELSLLKNEVRRADAVVLDTVRRDRANFQKKLADLEYALQDSNNDIKSSLNTFYDALNQKIELGDNNLSDLIKDTENKLKNIIDSLADAHNIDRVIQENRMTEIENNYSVLQDTVVEMKIKLDTLNFSEENFTQTLRLKLDNIEDGATRADNNFTDALKTKLDGIENNANNYQLARANHNKMGGVQLSSEFLLFNEKLYTTLNPNNIDRQYAQDTISGVWNSKMESGDVWTRVRYKMENGSVDAENNKLYDYGEWNQAYKFIYDDLENSFYEFNATDSLNVILGIHEKDKFFTGKNNTIIGHNAGYTLYKGGERNVAIGNDAGRGSAYVSDNVFIGSQAGESIGNPSQSASVNGDFSSERNVALGTKAMQGRNASGKSVAIGYSAMELGEQNSSVAIGYNAASNNSGTNNIAIGCEAGLSVPGSSNTSTIAIGYRAGYKNTYAKHNIFIGDSSALINESGEKNIFIGHGTGKSNTGNGNLFIGNAINVAGNDKMAIGNKGNILISGNFITNTVSINKLTTANLTVGNSISNSYSIANKEVINNSSQFVGEGGVNTSAQIKSTYANAKGNANVAISAPNGTVFGKYISGSNAILIGNTDVINNTGTFIGSGGVNTSGDINAKNIKGSEALEIAGLSIVKLSGGIPVERYALKSHNHSPSDINTNSTNRFVTDADKLNWNNKANKSDLSSNDYTAEEKSKLTGIEDGANKCSHPDTLKAAMIVPDAGHNFVSETEKASWNDKAEKNHTHIVGGTIPLGGIIMWSGKNIPSGWALCNGQVINGITTPNLSDRFVVGSGTTYTTNDRGGNKSVKLELANLPSHSHGAGTLKLSDNTLSDFLTTNNNTLTDNKNVSKGVVSKTIAIQGSTASAGSSNPTAVDITPYYYALAFIMRVE</sequence>
<evidence type="ECO:0000313" key="5">
    <source>
        <dbReference type="EMBL" id="MVB08624.1"/>
    </source>
</evidence>
<dbReference type="InterPro" id="IPR011083">
    <property type="entry name" value="Phage_tail_collar_dom"/>
</dbReference>
<evidence type="ECO:0000313" key="6">
    <source>
        <dbReference type="Proteomes" id="UP000285951"/>
    </source>
</evidence>
<comment type="caution">
    <text evidence="4">The sequence shown here is derived from an EMBL/GenBank/DDBJ whole genome shotgun (WGS) entry which is preliminary data.</text>
</comment>
<dbReference type="EMBL" id="WOTW01000047">
    <property type="protein sequence ID" value="MUP39419.1"/>
    <property type="molecule type" value="Genomic_DNA"/>
</dbReference>
<dbReference type="Gene3D" id="3.90.1340.10">
    <property type="entry name" value="Phage tail collar domain"/>
    <property type="match status" value="1"/>
</dbReference>
<name>A0A7M4D9U0_9BACT</name>
<evidence type="ECO:0000313" key="7">
    <source>
        <dbReference type="Proteomes" id="UP000462449"/>
    </source>
</evidence>
<feature type="signal peptide" evidence="2">
    <location>
        <begin position="1"/>
        <end position="23"/>
    </location>
</feature>
<dbReference type="Pfam" id="PF07484">
    <property type="entry name" value="Collar"/>
    <property type="match status" value="1"/>
</dbReference>
<accession>A0A7M4D9U0</accession>
<evidence type="ECO:0000313" key="4">
    <source>
        <dbReference type="EMBL" id="MUP39419.1"/>
    </source>
</evidence>
<dbReference type="RefSeq" id="WP_156196841.1">
    <property type="nucleotide sequence ID" value="NZ_QTZN02000047.1"/>
</dbReference>
<keyword evidence="1" id="KW-0175">Coiled coil</keyword>
<feature type="domain" description="Phage tail collar" evidence="3">
    <location>
        <begin position="862"/>
        <end position="894"/>
    </location>
</feature>
<dbReference type="OrthoDB" id="1054155at2"/>
<reference evidence="4 7" key="2">
    <citation type="submission" date="2019-12" db="EMBL/GenBank/DDBJ databases">
        <title>Draft genome sequence of Labilibaculum sp. strain 44 isolated from deep waters of Black Sea.</title>
        <authorList>
            <person name="Yadav S."/>
            <person name="Villanueva L."/>
        </authorList>
    </citation>
    <scope>NUCLEOTIDE SEQUENCE [LARGE SCALE GENOMIC DNA]</scope>
    <source>
        <strain evidence="4 7">44</strain>
    </source>
</reference>
<dbReference type="CDD" id="cd22641">
    <property type="entry name" value="C24-like"/>
    <property type="match status" value="1"/>
</dbReference>
<dbReference type="Gene3D" id="2.150.10.10">
    <property type="entry name" value="Serralysin-like metalloprotease, C-terminal"/>
    <property type="match status" value="1"/>
</dbReference>
<evidence type="ECO:0000256" key="2">
    <source>
        <dbReference type="SAM" id="SignalP"/>
    </source>
</evidence>
<feature type="chain" id="PRO_5029907252" description="Phage tail collar domain-containing protein" evidence="2">
    <location>
        <begin position="24"/>
        <end position="998"/>
    </location>
</feature>
<keyword evidence="2" id="KW-0732">Signal</keyword>
<keyword evidence="6" id="KW-1185">Reference proteome</keyword>
<evidence type="ECO:0000256" key="1">
    <source>
        <dbReference type="SAM" id="Coils"/>
    </source>
</evidence>
<dbReference type="AlphaFoldDB" id="A0A7M4D9U0"/>
<dbReference type="Proteomes" id="UP000285951">
    <property type="component" value="Unassembled WGS sequence"/>
</dbReference>
<dbReference type="InterPro" id="IPR011049">
    <property type="entry name" value="Serralysin-like_metalloprot_C"/>
</dbReference>
<dbReference type="Proteomes" id="UP000462449">
    <property type="component" value="Unassembled WGS sequence"/>
</dbReference>
<proteinExistence type="predicted"/>
<dbReference type="EMBL" id="QTZN02000047">
    <property type="protein sequence ID" value="MVB08624.1"/>
    <property type="molecule type" value="Genomic_DNA"/>
</dbReference>
<gene>
    <name evidence="5" type="ORF">DWB62_016485</name>
    <name evidence="4" type="ORF">GNY23_16485</name>
</gene>
<evidence type="ECO:0000259" key="3">
    <source>
        <dbReference type="Pfam" id="PF07484"/>
    </source>
</evidence>
<dbReference type="InterPro" id="IPR037053">
    <property type="entry name" value="Phage_tail_collar_dom_sf"/>
</dbReference>
<protein>
    <recommendedName>
        <fullName evidence="3">Phage tail collar domain-containing protein</fullName>
    </recommendedName>
</protein>
<feature type="coiled-coil region" evidence="1">
    <location>
        <begin position="102"/>
        <end position="151"/>
    </location>
</feature>
<organism evidence="4 7">
    <name type="scientific">Labilibaculum euxinus</name>
    <dbReference type="NCBI Taxonomy" id="2686357"/>
    <lineage>
        <taxon>Bacteria</taxon>
        <taxon>Pseudomonadati</taxon>
        <taxon>Bacteroidota</taxon>
        <taxon>Bacteroidia</taxon>
        <taxon>Marinilabiliales</taxon>
        <taxon>Marinifilaceae</taxon>
        <taxon>Labilibaculum</taxon>
    </lineage>
</organism>
<reference evidence="5 6" key="1">
    <citation type="submission" date="2019-11" db="EMBL/GenBank/DDBJ databases">
        <title>Draft genome sequence of Labilibaculum sp. strain SYP isolated from Black Sea.</title>
        <authorList>
            <person name="Yadav S."/>
            <person name="Villanueva L."/>
        </authorList>
    </citation>
    <scope>NUCLEOTIDE SEQUENCE [LARGE SCALE GENOMIC DNA]</scope>
    <source>
        <strain evidence="5 6">44</strain>
    </source>
</reference>
<dbReference type="SUPFAM" id="SSF88874">
    <property type="entry name" value="Receptor-binding domain of short tail fibre protein gp12"/>
    <property type="match status" value="1"/>
</dbReference>